<dbReference type="KEGG" id="svt:SVTN_31260"/>
<protein>
    <submittedName>
        <fullName evidence="2">Uncharacterized protein</fullName>
    </submittedName>
</protein>
<proteinExistence type="predicted"/>
<feature type="transmembrane region" description="Helical" evidence="1">
    <location>
        <begin position="36"/>
        <end position="55"/>
    </location>
</feature>
<dbReference type="AlphaFoldDB" id="A0A0B5IIE5"/>
<reference evidence="2 3" key="1">
    <citation type="submission" date="2014-12" db="EMBL/GenBank/DDBJ databases">
        <title>Complete genome sequence of Streptomyces vietnamensis strain GIMV4.0001, a genetic manipulable producer of the benzoisochromanequinone antibiotic granaticin.</title>
        <authorList>
            <person name="Deng M.R."/>
            <person name="Guo J."/>
            <person name="Ma L.Y."/>
            <person name="Feng G.D."/>
            <person name="Mo C.Y."/>
            <person name="Zhu H.H."/>
        </authorList>
    </citation>
    <scope>NUCLEOTIDE SEQUENCE [LARGE SCALE GENOMIC DNA]</scope>
    <source>
        <strain evidence="3">GIMV4.0001</strain>
    </source>
</reference>
<evidence type="ECO:0000313" key="2">
    <source>
        <dbReference type="EMBL" id="AJF68179.1"/>
    </source>
</evidence>
<keyword evidence="1" id="KW-0812">Transmembrane</keyword>
<evidence type="ECO:0000256" key="1">
    <source>
        <dbReference type="SAM" id="Phobius"/>
    </source>
</evidence>
<keyword evidence="3" id="KW-1185">Reference proteome</keyword>
<feature type="transmembrane region" description="Helical" evidence="1">
    <location>
        <begin position="7"/>
        <end position="24"/>
    </location>
</feature>
<dbReference type="Proteomes" id="UP000031774">
    <property type="component" value="Chromosome"/>
</dbReference>
<feature type="transmembrane region" description="Helical" evidence="1">
    <location>
        <begin position="103"/>
        <end position="121"/>
    </location>
</feature>
<gene>
    <name evidence="2" type="ORF">SVTN_31260</name>
</gene>
<sequence>MTAHGVRAYWRLACIPIGILINAYGNNLTDGDDRTLGLVLFLVGGVLAISGMTPLKRFLEENPLRDGLFKIVVALSGMALFTLGTPIAVAVKVAKGTAQPIDFSPAAMSLMLIYLGLPFVMRWMEPKDFLLQRLAGRVRRAAISRTIANAAGILAIAAFLNARFSATYPAPLLSIALTLLVAMAVVTHKTSARTRKLCTQIHTDVQSLLRDLDTLNLARSPRRADDKQADKQMAARRSWDALKRDLSTTVDTGYRSIGLPFLADEVVAELDRNVLAGIDADYPGGAARARADLQAIQDACARHIDVLA</sequence>
<evidence type="ECO:0000313" key="3">
    <source>
        <dbReference type="Proteomes" id="UP000031774"/>
    </source>
</evidence>
<accession>A0A0B5IIE5</accession>
<name>A0A0B5IIE5_9ACTN</name>
<feature type="transmembrane region" description="Helical" evidence="1">
    <location>
        <begin position="168"/>
        <end position="186"/>
    </location>
</feature>
<keyword evidence="1" id="KW-0472">Membrane</keyword>
<dbReference type="EMBL" id="CP010407">
    <property type="protein sequence ID" value="AJF68179.1"/>
    <property type="molecule type" value="Genomic_DNA"/>
</dbReference>
<feature type="transmembrane region" description="Helical" evidence="1">
    <location>
        <begin position="142"/>
        <end position="162"/>
    </location>
</feature>
<feature type="transmembrane region" description="Helical" evidence="1">
    <location>
        <begin position="67"/>
        <end position="91"/>
    </location>
</feature>
<keyword evidence="1" id="KW-1133">Transmembrane helix</keyword>
<dbReference type="HOGENOM" id="CLU_902907_0_0_11"/>
<organism evidence="2 3">
    <name type="scientific">Streptomyces vietnamensis</name>
    <dbReference type="NCBI Taxonomy" id="362257"/>
    <lineage>
        <taxon>Bacteria</taxon>
        <taxon>Bacillati</taxon>
        <taxon>Actinomycetota</taxon>
        <taxon>Actinomycetes</taxon>
        <taxon>Kitasatosporales</taxon>
        <taxon>Streptomycetaceae</taxon>
        <taxon>Streptomyces</taxon>
    </lineage>
</organism>